<accession>A0AAJ0GL01</accession>
<comment type="caution">
    <text evidence="4">The sequence shown here is derived from an EMBL/GenBank/DDBJ whole genome shotgun (WGS) entry which is preliminary data.</text>
</comment>
<evidence type="ECO:0000313" key="5">
    <source>
        <dbReference type="Proteomes" id="UP001273166"/>
    </source>
</evidence>
<dbReference type="Proteomes" id="UP001273166">
    <property type="component" value="Unassembled WGS sequence"/>
</dbReference>
<proteinExistence type="inferred from homology"/>
<dbReference type="SUPFAM" id="SSF52833">
    <property type="entry name" value="Thioredoxin-like"/>
    <property type="match status" value="1"/>
</dbReference>
<dbReference type="InterPro" id="IPR013766">
    <property type="entry name" value="Thioredoxin_domain"/>
</dbReference>
<evidence type="ECO:0000256" key="2">
    <source>
        <dbReference type="ARBA" id="ARBA00023157"/>
    </source>
</evidence>
<dbReference type="InterPro" id="IPR017937">
    <property type="entry name" value="Thioredoxin_CS"/>
</dbReference>
<dbReference type="PROSITE" id="PS51352">
    <property type="entry name" value="THIOREDOXIN_2"/>
    <property type="match status" value="1"/>
</dbReference>
<name>A0AAJ0GL01_9PEZI</name>
<organism evidence="4 5">
    <name type="scientific">Chaetomium strumarium</name>
    <dbReference type="NCBI Taxonomy" id="1170767"/>
    <lineage>
        <taxon>Eukaryota</taxon>
        <taxon>Fungi</taxon>
        <taxon>Dikarya</taxon>
        <taxon>Ascomycota</taxon>
        <taxon>Pezizomycotina</taxon>
        <taxon>Sordariomycetes</taxon>
        <taxon>Sordariomycetidae</taxon>
        <taxon>Sordariales</taxon>
        <taxon>Chaetomiaceae</taxon>
        <taxon>Chaetomium</taxon>
    </lineage>
</organism>
<dbReference type="PROSITE" id="PS00194">
    <property type="entry name" value="THIOREDOXIN_1"/>
    <property type="match status" value="1"/>
</dbReference>
<reference evidence="4" key="1">
    <citation type="journal article" date="2023" name="Mol. Phylogenet. Evol.">
        <title>Genome-scale phylogeny and comparative genomics of the fungal order Sordariales.</title>
        <authorList>
            <person name="Hensen N."/>
            <person name="Bonometti L."/>
            <person name="Westerberg I."/>
            <person name="Brannstrom I.O."/>
            <person name="Guillou S."/>
            <person name="Cros-Aarteil S."/>
            <person name="Calhoun S."/>
            <person name="Haridas S."/>
            <person name="Kuo A."/>
            <person name="Mondo S."/>
            <person name="Pangilinan J."/>
            <person name="Riley R."/>
            <person name="LaButti K."/>
            <person name="Andreopoulos B."/>
            <person name="Lipzen A."/>
            <person name="Chen C."/>
            <person name="Yan M."/>
            <person name="Daum C."/>
            <person name="Ng V."/>
            <person name="Clum A."/>
            <person name="Steindorff A."/>
            <person name="Ohm R.A."/>
            <person name="Martin F."/>
            <person name="Silar P."/>
            <person name="Natvig D.O."/>
            <person name="Lalanne C."/>
            <person name="Gautier V."/>
            <person name="Ament-Velasquez S.L."/>
            <person name="Kruys A."/>
            <person name="Hutchinson M.I."/>
            <person name="Powell A.J."/>
            <person name="Barry K."/>
            <person name="Miller A.N."/>
            <person name="Grigoriev I.V."/>
            <person name="Debuchy R."/>
            <person name="Gladieux P."/>
            <person name="Hiltunen Thoren M."/>
            <person name="Johannesson H."/>
        </authorList>
    </citation>
    <scope>NUCLEOTIDE SEQUENCE</scope>
    <source>
        <strain evidence="4">CBS 333.67</strain>
    </source>
</reference>
<dbReference type="InterPro" id="IPR036249">
    <property type="entry name" value="Thioredoxin-like_sf"/>
</dbReference>
<protein>
    <submittedName>
        <fullName evidence="4">Thioredoxin-like protein</fullName>
    </submittedName>
</protein>
<dbReference type="AlphaFoldDB" id="A0AAJ0GL01"/>
<reference evidence="4" key="2">
    <citation type="submission" date="2023-06" db="EMBL/GenBank/DDBJ databases">
        <authorList>
            <consortium name="Lawrence Berkeley National Laboratory"/>
            <person name="Mondo S.J."/>
            <person name="Hensen N."/>
            <person name="Bonometti L."/>
            <person name="Westerberg I."/>
            <person name="Brannstrom I.O."/>
            <person name="Guillou S."/>
            <person name="Cros-Aarteil S."/>
            <person name="Calhoun S."/>
            <person name="Haridas S."/>
            <person name="Kuo A."/>
            <person name="Pangilinan J."/>
            <person name="Riley R."/>
            <person name="Labutti K."/>
            <person name="Andreopoulos B."/>
            <person name="Lipzen A."/>
            <person name="Chen C."/>
            <person name="Yanf M."/>
            <person name="Daum C."/>
            <person name="Ng V."/>
            <person name="Clum A."/>
            <person name="Steindorff A."/>
            <person name="Ohm R."/>
            <person name="Martin F."/>
            <person name="Silar P."/>
            <person name="Natvig D."/>
            <person name="Lalanne C."/>
            <person name="Gautier V."/>
            <person name="Ament-Velasquez S.L."/>
            <person name="Kruys A."/>
            <person name="Hutchinson M.I."/>
            <person name="Powell A.J."/>
            <person name="Barry K."/>
            <person name="Miller A.N."/>
            <person name="Grigoriev I.V."/>
            <person name="Debuchy R."/>
            <person name="Gladieux P."/>
            <person name="Thoren M.H."/>
            <person name="Johannesson H."/>
        </authorList>
    </citation>
    <scope>NUCLEOTIDE SEQUENCE</scope>
    <source>
        <strain evidence="4">CBS 333.67</strain>
    </source>
</reference>
<dbReference type="PRINTS" id="PR00421">
    <property type="entry name" value="THIOREDOXIN"/>
</dbReference>
<dbReference type="CDD" id="cd02947">
    <property type="entry name" value="TRX_family"/>
    <property type="match status" value="1"/>
</dbReference>
<keyword evidence="2" id="KW-1015">Disulfide bond</keyword>
<dbReference type="RefSeq" id="XP_062717607.1">
    <property type="nucleotide sequence ID" value="XM_062868157.1"/>
</dbReference>
<dbReference type="Pfam" id="PF00085">
    <property type="entry name" value="Thioredoxin"/>
    <property type="match status" value="1"/>
</dbReference>
<gene>
    <name evidence="4" type="ORF">B0T15DRAFT_515073</name>
</gene>
<dbReference type="GeneID" id="87886986"/>
<comment type="similarity">
    <text evidence="1">Belongs to the thioredoxin family.</text>
</comment>
<keyword evidence="5" id="KW-1185">Reference proteome</keyword>
<evidence type="ECO:0000313" key="4">
    <source>
        <dbReference type="EMBL" id="KAK3301827.1"/>
    </source>
</evidence>
<sequence>MTDFQMRVICTTSWYLHKPPRTTIRGCKPRPSSQIATARVAAAAPLPFSSMVARKVSVRDLYGSTCVALKKPLNRSRDPTADYLLARARPLSAPVRRTPPPLPTMADSDGHISTISSHSAFDELLASTRYVVVDFYADWCGPCKMIAPHFVKLASTYAIPGFLAFAKVNVDHVGSVPQKYGVAAMPTFMFFKDGKQVAVNSNTVIQGANLPTLSAAAEKMGRLAKEKAEAAAAENTEKH</sequence>
<dbReference type="PANTHER" id="PTHR46115">
    <property type="entry name" value="THIOREDOXIN-LIKE PROTEIN 1"/>
    <property type="match status" value="1"/>
</dbReference>
<feature type="domain" description="Thioredoxin" evidence="3">
    <location>
        <begin position="93"/>
        <end position="222"/>
    </location>
</feature>
<evidence type="ECO:0000259" key="3">
    <source>
        <dbReference type="PROSITE" id="PS51352"/>
    </source>
</evidence>
<dbReference type="Gene3D" id="3.40.30.10">
    <property type="entry name" value="Glutaredoxin"/>
    <property type="match status" value="1"/>
</dbReference>
<evidence type="ECO:0000256" key="1">
    <source>
        <dbReference type="ARBA" id="ARBA00008987"/>
    </source>
</evidence>
<dbReference type="EMBL" id="JAUDZG010000008">
    <property type="protein sequence ID" value="KAK3301827.1"/>
    <property type="molecule type" value="Genomic_DNA"/>
</dbReference>